<gene>
    <name evidence="2" type="ORF">Pmani_034382</name>
</gene>
<dbReference type="EMBL" id="JAWZYT010004698">
    <property type="protein sequence ID" value="KAK4292880.1"/>
    <property type="molecule type" value="Genomic_DNA"/>
</dbReference>
<dbReference type="AlphaFoldDB" id="A0AAE1TRN9"/>
<evidence type="ECO:0000313" key="3">
    <source>
        <dbReference type="Proteomes" id="UP001292094"/>
    </source>
</evidence>
<reference evidence="2" key="1">
    <citation type="submission" date="2023-11" db="EMBL/GenBank/DDBJ databases">
        <title>Genome assemblies of two species of porcelain crab, Petrolisthes cinctipes and Petrolisthes manimaculis (Anomura: Porcellanidae).</title>
        <authorList>
            <person name="Angst P."/>
        </authorList>
    </citation>
    <scope>NUCLEOTIDE SEQUENCE</scope>
    <source>
        <strain evidence="2">PB745_02</strain>
        <tissue evidence="2">Gill</tissue>
    </source>
</reference>
<protein>
    <submittedName>
        <fullName evidence="2">Uncharacterized protein</fullName>
    </submittedName>
</protein>
<dbReference type="Proteomes" id="UP001292094">
    <property type="component" value="Unassembled WGS sequence"/>
</dbReference>
<evidence type="ECO:0000313" key="2">
    <source>
        <dbReference type="EMBL" id="KAK4292880.1"/>
    </source>
</evidence>
<organism evidence="2 3">
    <name type="scientific">Petrolisthes manimaculis</name>
    <dbReference type="NCBI Taxonomy" id="1843537"/>
    <lineage>
        <taxon>Eukaryota</taxon>
        <taxon>Metazoa</taxon>
        <taxon>Ecdysozoa</taxon>
        <taxon>Arthropoda</taxon>
        <taxon>Crustacea</taxon>
        <taxon>Multicrustacea</taxon>
        <taxon>Malacostraca</taxon>
        <taxon>Eumalacostraca</taxon>
        <taxon>Eucarida</taxon>
        <taxon>Decapoda</taxon>
        <taxon>Pleocyemata</taxon>
        <taxon>Anomura</taxon>
        <taxon>Galatheoidea</taxon>
        <taxon>Porcellanidae</taxon>
        <taxon>Petrolisthes</taxon>
    </lineage>
</organism>
<feature type="region of interest" description="Disordered" evidence="1">
    <location>
        <begin position="1"/>
        <end position="29"/>
    </location>
</feature>
<evidence type="ECO:0000256" key="1">
    <source>
        <dbReference type="SAM" id="MobiDB-lite"/>
    </source>
</evidence>
<comment type="caution">
    <text evidence="2">The sequence shown here is derived from an EMBL/GenBank/DDBJ whole genome shotgun (WGS) entry which is preliminary data.</text>
</comment>
<proteinExistence type="predicted"/>
<sequence length="66" mass="7695">MEEVKEMEEVEGEVEEMEEVEGDGKVEGNGRSVRGWKKWKCKGMEDVEGDGRCGREWKKWKGMEEV</sequence>
<accession>A0AAE1TRN9</accession>
<keyword evidence="3" id="KW-1185">Reference proteome</keyword>
<feature type="compositionally biased region" description="Acidic residues" evidence="1">
    <location>
        <begin position="1"/>
        <end position="21"/>
    </location>
</feature>
<name>A0AAE1TRN9_9EUCA</name>